<dbReference type="Pfam" id="PF08818">
    <property type="entry name" value="DUF1801"/>
    <property type="match status" value="1"/>
</dbReference>
<dbReference type="Proteomes" id="UP001159179">
    <property type="component" value="Unassembled WGS sequence"/>
</dbReference>
<gene>
    <name evidence="2" type="ORF">P5X88_16340</name>
</gene>
<dbReference type="AlphaFoldDB" id="A0AAW6SYV5"/>
<reference evidence="2" key="1">
    <citation type="submission" date="2023-03" db="EMBL/GenBank/DDBJ databases">
        <title>Bacterial isolates from washroom surfaces on a university campus.</title>
        <authorList>
            <person name="Holman D.B."/>
            <person name="Gzyl K.E."/>
            <person name="Taheri A.E."/>
        </authorList>
    </citation>
    <scope>NUCLEOTIDE SEQUENCE</scope>
    <source>
        <strain evidence="2">RD03</strain>
    </source>
</reference>
<evidence type="ECO:0000259" key="1">
    <source>
        <dbReference type="Pfam" id="PF08818"/>
    </source>
</evidence>
<evidence type="ECO:0000313" key="2">
    <source>
        <dbReference type="EMBL" id="MDH5162503.1"/>
    </source>
</evidence>
<organism evidence="2 3">
    <name type="scientific">Heyndrickxia oleronia</name>
    <dbReference type="NCBI Taxonomy" id="38875"/>
    <lineage>
        <taxon>Bacteria</taxon>
        <taxon>Bacillati</taxon>
        <taxon>Bacillota</taxon>
        <taxon>Bacilli</taxon>
        <taxon>Bacillales</taxon>
        <taxon>Bacillaceae</taxon>
        <taxon>Heyndrickxia</taxon>
    </lineage>
</organism>
<name>A0AAW6SYV5_9BACI</name>
<protein>
    <submittedName>
        <fullName evidence="2">DUF1801 domain-containing protein</fullName>
    </submittedName>
</protein>
<feature type="domain" description="YdhG-like" evidence="1">
    <location>
        <begin position="25"/>
        <end position="130"/>
    </location>
</feature>
<evidence type="ECO:0000313" key="3">
    <source>
        <dbReference type="Proteomes" id="UP001159179"/>
    </source>
</evidence>
<dbReference type="InterPro" id="IPR014922">
    <property type="entry name" value="YdhG-like"/>
</dbReference>
<sequence length="139" mass="15861">MYKLKTKENDHSVIEFIENIENSKKREDAYQLLDIFTETTGYPAKMWGTSIIGFGSYHYKYKSGHEGDAPFVGFSPRKAKISLYLATGEPKREELLKQLGKHTTGKACVYVNKLSDIDVTILKSLIDQSVNFLKETYPN</sequence>
<dbReference type="EMBL" id="JAROYP010000009">
    <property type="protein sequence ID" value="MDH5162503.1"/>
    <property type="molecule type" value="Genomic_DNA"/>
</dbReference>
<accession>A0AAW6SYV5</accession>
<comment type="caution">
    <text evidence="2">The sequence shown here is derived from an EMBL/GenBank/DDBJ whole genome shotgun (WGS) entry which is preliminary data.</text>
</comment>
<dbReference type="RefSeq" id="WP_251336732.1">
    <property type="nucleotide sequence ID" value="NZ_JAMATW010000001.1"/>
</dbReference>
<dbReference type="SUPFAM" id="SSF159888">
    <property type="entry name" value="YdhG-like"/>
    <property type="match status" value="1"/>
</dbReference>
<proteinExistence type="predicted"/>